<organism evidence="2 3">
    <name type="scientific">Chaetomium strumarium</name>
    <dbReference type="NCBI Taxonomy" id="1170767"/>
    <lineage>
        <taxon>Eukaryota</taxon>
        <taxon>Fungi</taxon>
        <taxon>Dikarya</taxon>
        <taxon>Ascomycota</taxon>
        <taxon>Pezizomycotina</taxon>
        <taxon>Sordariomycetes</taxon>
        <taxon>Sordariomycetidae</taxon>
        <taxon>Sordariales</taxon>
        <taxon>Chaetomiaceae</taxon>
        <taxon>Chaetomium</taxon>
    </lineage>
</organism>
<keyword evidence="1" id="KW-0812">Transmembrane</keyword>
<feature type="transmembrane region" description="Helical" evidence="1">
    <location>
        <begin position="24"/>
        <end position="44"/>
    </location>
</feature>
<evidence type="ECO:0000313" key="2">
    <source>
        <dbReference type="EMBL" id="KAK3304474.1"/>
    </source>
</evidence>
<dbReference type="Proteomes" id="UP001273166">
    <property type="component" value="Unassembled WGS sequence"/>
</dbReference>
<comment type="caution">
    <text evidence="2">The sequence shown here is derived from an EMBL/GenBank/DDBJ whole genome shotgun (WGS) entry which is preliminary data.</text>
</comment>
<dbReference type="GeneID" id="87881916"/>
<proteinExistence type="predicted"/>
<evidence type="ECO:0000256" key="1">
    <source>
        <dbReference type="SAM" id="Phobius"/>
    </source>
</evidence>
<evidence type="ECO:0000313" key="3">
    <source>
        <dbReference type="Proteomes" id="UP001273166"/>
    </source>
</evidence>
<reference evidence="2" key="1">
    <citation type="journal article" date="2023" name="Mol. Phylogenet. Evol.">
        <title>Genome-scale phylogeny and comparative genomics of the fungal order Sordariales.</title>
        <authorList>
            <person name="Hensen N."/>
            <person name="Bonometti L."/>
            <person name="Westerberg I."/>
            <person name="Brannstrom I.O."/>
            <person name="Guillou S."/>
            <person name="Cros-Aarteil S."/>
            <person name="Calhoun S."/>
            <person name="Haridas S."/>
            <person name="Kuo A."/>
            <person name="Mondo S."/>
            <person name="Pangilinan J."/>
            <person name="Riley R."/>
            <person name="LaButti K."/>
            <person name="Andreopoulos B."/>
            <person name="Lipzen A."/>
            <person name="Chen C."/>
            <person name="Yan M."/>
            <person name="Daum C."/>
            <person name="Ng V."/>
            <person name="Clum A."/>
            <person name="Steindorff A."/>
            <person name="Ohm R.A."/>
            <person name="Martin F."/>
            <person name="Silar P."/>
            <person name="Natvig D.O."/>
            <person name="Lalanne C."/>
            <person name="Gautier V."/>
            <person name="Ament-Velasquez S.L."/>
            <person name="Kruys A."/>
            <person name="Hutchinson M.I."/>
            <person name="Powell A.J."/>
            <person name="Barry K."/>
            <person name="Miller A.N."/>
            <person name="Grigoriev I.V."/>
            <person name="Debuchy R."/>
            <person name="Gladieux P."/>
            <person name="Hiltunen Thoren M."/>
            <person name="Johannesson H."/>
        </authorList>
    </citation>
    <scope>NUCLEOTIDE SEQUENCE</scope>
    <source>
        <strain evidence="2">CBS 333.67</strain>
    </source>
</reference>
<dbReference type="AlphaFoldDB" id="A0AAJ0M0H8"/>
<dbReference type="EMBL" id="JAUDZG010000005">
    <property type="protein sequence ID" value="KAK3304474.1"/>
    <property type="molecule type" value="Genomic_DNA"/>
</dbReference>
<keyword evidence="1" id="KW-1133">Transmembrane helix</keyword>
<accession>A0AAJ0M0H8</accession>
<dbReference type="RefSeq" id="XP_062720254.1">
    <property type="nucleotide sequence ID" value="XM_062863087.1"/>
</dbReference>
<gene>
    <name evidence="2" type="ORF">B0T15DRAFT_242819</name>
</gene>
<name>A0AAJ0M0H8_9PEZI</name>
<reference evidence="2" key="2">
    <citation type="submission" date="2023-06" db="EMBL/GenBank/DDBJ databases">
        <authorList>
            <consortium name="Lawrence Berkeley National Laboratory"/>
            <person name="Mondo S.J."/>
            <person name="Hensen N."/>
            <person name="Bonometti L."/>
            <person name="Westerberg I."/>
            <person name="Brannstrom I.O."/>
            <person name="Guillou S."/>
            <person name="Cros-Aarteil S."/>
            <person name="Calhoun S."/>
            <person name="Haridas S."/>
            <person name="Kuo A."/>
            <person name="Pangilinan J."/>
            <person name="Riley R."/>
            <person name="Labutti K."/>
            <person name="Andreopoulos B."/>
            <person name="Lipzen A."/>
            <person name="Chen C."/>
            <person name="Yanf M."/>
            <person name="Daum C."/>
            <person name="Ng V."/>
            <person name="Clum A."/>
            <person name="Steindorff A."/>
            <person name="Ohm R."/>
            <person name="Martin F."/>
            <person name="Silar P."/>
            <person name="Natvig D."/>
            <person name="Lalanne C."/>
            <person name="Gautier V."/>
            <person name="Ament-Velasquez S.L."/>
            <person name="Kruys A."/>
            <person name="Hutchinson M.I."/>
            <person name="Powell A.J."/>
            <person name="Barry K."/>
            <person name="Miller A.N."/>
            <person name="Grigoriev I.V."/>
            <person name="Debuchy R."/>
            <person name="Gladieux P."/>
            <person name="Thoren M.H."/>
            <person name="Johannesson H."/>
        </authorList>
    </citation>
    <scope>NUCLEOTIDE SEQUENCE</scope>
    <source>
        <strain evidence="2">CBS 333.67</strain>
    </source>
</reference>
<protein>
    <submittedName>
        <fullName evidence="2">Uncharacterized protein</fullName>
    </submittedName>
</protein>
<keyword evidence="1" id="KW-0472">Membrane</keyword>
<keyword evidence="3" id="KW-1185">Reference proteome</keyword>
<sequence length="155" mass="17242">MSPHGKRLWPGTARRVETLELVLWSRWIVCGGVGWTTGFGGYIGRLVRCMLYRLSPPCRHDSRKERESAASAPYGYPVHFALLPAAHLAGITSVSEGCQAAYGNVRKDDILTPCCYTLGTLTFHTPLPACCPTNSRLRRPPRTALRKHARASWYS</sequence>